<dbReference type="PANTHER" id="PTHR43531">
    <property type="entry name" value="PROTEIN ICFG"/>
    <property type="match status" value="1"/>
</dbReference>
<accession>A0ABW7FT52</accession>
<keyword evidence="5 10" id="KW-1133">Transmembrane helix</keyword>
<keyword evidence="14" id="KW-1185">Reference proteome</keyword>
<dbReference type="CDD" id="cd12912">
    <property type="entry name" value="PDC2_MCP_like"/>
    <property type="match status" value="1"/>
</dbReference>
<dbReference type="CDD" id="cd06225">
    <property type="entry name" value="HAMP"/>
    <property type="match status" value="1"/>
</dbReference>
<gene>
    <name evidence="13" type="ORF">ACG0Z6_04440</name>
</gene>
<dbReference type="Pfam" id="PF00672">
    <property type="entry name" value="HAMP"/>
    <property type="match status" value="1"/>
</dbReference>
<comment type="similarity">
    <text evidence="7">Belongs to the methyl-accepting chemotaxis (MCP) protein family.</text>
</comment>
<reference evidence="13 14" key="1">
    <citation type="submission" date="2024-08" db="EMBL/GenBank/DDBJ databases">
        <authorList>
            <person name="Lu H."/>
        </authorList>
    </citation>
    <scope>NUCLEOTIDE SEQUENCE [LARGE SCALE GENOMIC DNA]</scope>
    <source>
        <strain evidence="13 14">BYS180W</strain>
    </source>
</reference>
<evidence type="ECO:0000256" key="5">
    <source>
        <dbReference type="ARBA" id="ARBA00022989"/>
    </source>
</evidence>
<keyword evidence="6 10" id="KW-0472">Membrane</keyword>
<proteinExistence type="inferred from homology"/>
<dbReference type="SMART" id="SM00304">
    <property type="entry name" value="HAMP"/>
    <property type="match status" value="1"/>
</dbReference>
<dbReference type="PROSITE" id="PS50885">
    <property type="entry name" value="HAMP"/>
    <property type="match status" value="1"/>
</dbReference>
<sequence>MFKTIKARLSLASGVLVVLSVALTAVVSYFTVRQHVLEVSAIQRSTQDDVHAQSISQWVESQKALARATAESLDLEDPRPALLQATRMGGLDHAFYASTDGQFSIMPTTTVPPGFDPRTRPWYEPATKADGPVVSKPFLAIVNNKPVVSFSMARRDRGQLLGVAGINAPMVMVTTELASSKPTPNGFALLLDKDETVIAHSDPALAFKPLKELYPGLTLEALRKVSDSTSSAVRIQDREYYVSVTPVEGTDWVMVSCAWKQEALGMLSKLMRNTLVTLLIIGLVSSLIMTLVVHRIMRRLVQVRDAMVGINAGGGGDLTQRLDERGSDELTDIAQAFNAFVEHIADVLRDVRRGAESITVASREIATGSQDLSARTEQTASNLQQTVTTMQALTQTVQHSADSARDASSHAGTSAEVANRGGEVVAQVVSTMDEISSSSRRIADIIGTIDGIAFQTNILALNAAVEAARAGEQGRGFAVVASEVRGLAQRSAEAAKEIKSLISSSVERVEGGAQLVGQAGQTMTEIVAAVRSVSAIIGDISHSAGQQSHSIGEVQEAISELDRMTQQNAALVEQSAAAAESLKEQAARLSEVVGAFKLSES</sequence>
<evidence type="ECO:0000256" key="4">
    <source>
        <dbReference type="ARBA" id="ARBA00022692"/>
    </source>
</evidence>
<evidence type="ECO:0000259" key="11">
    <source>
        <dbReference type="PROSITE" id="PS50111"/>
    </source>
</evidence>
<evidence type="ECO:0000313" key="13">
    <source>
        <dbReference type="EMBL" id="MFG6447492.1"/>
    </source>
</evidence>
<dbReference type="PROSITE" id="PS50111">
    <property type="entry name" value="CHEMOTAXIS_TRANSDUC_2"/>
    <property type="match status" value="1"/>
</dbReference>
<evidence type="ECO:0000256" key="7">
    <source>
        <dbReference type="ARBA" id="ARBA00029447"/>
    </source>
</evidence>
<feature type="domain" description="HAMP" evidence="12">
    <location>
        <begin position="294"/>
        <end position="349"/>
    </location>
</feature>
<organism evidence="13 14">
    <name type="scientific">Roseateles rivi</name>
    <dbReference type="NCBI Taxonomy" id="3299028"/>
    <lineage>
        <taxon>Bacteria</taxon>
        <taxon>Pseudomonadati</taxon>
        <taxon>Pseudomonadota</taxon>
        <taxon>Betaproteobacteria</taxon>
        <taxon>Burkholderiales</taxon>
        <taxon>Sphaerotilaceae</taxon>
        <taxon>Roseateles</taxon>
    </lineage>
</organism>
<dbReference type="SMART" id="SM00283">
    <property type="entry name" value="MA"/>
    <property type="match status" value="1"/>
</dbReference>
<dbReference type="InterPro" id="IPR004090">
    <property type="entry name" value="Chemotax_Me-accpt_rcpt"/>
</dbReference>
<feature type="coiled-coil region" evidence="9">
    <location>
        <begin position="554"/>
        <end position="592"/>
    </location>
</feature>
<dbReference type="Pfam" id="PF00015">
    <property type="entry name" value="MCPsignal"/>
    <property type="match status" value="1"/>
</dbReference>
<dbReference type="InterPro" id="IPR033479">
    <property type="entry name" value="dCache_1"/>
</dbReference>
<dbReference type="InterPro" id="IPR003660">
    <property type="entry name" value="HAMP_dom"/>
</dbReference>
<evidence type="ECO:0000256" key="10">
    <source>
        <dbReference type="SAM" id="Phobius"/>
    </source>
</evidence>
<dbReference type="RefSeq" id="WP_394458898.1">
    <property type="nucleotide sequence ID" value="NZ_JBIGHZ010000002.1"/>
</dbReference>
<keyword evidence="8" id="KW-0807">Transducer</keyword>
<feature type="transmembrane region" description="Helical" evidence="10">
    <location>
        <begin position="275"/>
        <end position="294"/>
    </location>
</feature>
<evidence type="ECO:0000256" key="3">
    <source>
        <dbReference type="ARBA" id="ARBA00022481"/>
    </source>
</evidence>
<evidence type="ECO:0000259" key="12">
    <source>
        <dbReference type="PROSITE" id="PS50885"/>
    </source>
</evidence>
<dbReference type="Proteomes" id="UP001606099">
    <property type="component" value="Unassembled WGS sequence"/>
</dbReference>
<keyword evidence="3" id="KW-0488">Methylation</keyword>
<dbReference type="PANTHER" id="PTHR43531:SF14">
    <property type="entry name" value="METHYL-ACCEPTING CHEMOTAXIS PROTEIN I-RELATED"/>
    <property type="match status" value="1"/>
</dbReference>
<evidence type="ECO:0000256" key="2">
    <source>
        <dbReference type="ARBA" id="ARBA00022475"/>
    </source>
</evidence>
<dbReference type="InterPro" id="IPR051310">
    <property type="entry name" value="MCP_chemotaxis"/>
</dbReference>
<evidence type="ECO:0000256" key="9">
    <source>
        <dbReference type="SAM" id="Coils"/>
    </source>
</evidence>
<comment type="caution">
    <text evidence="13">The sequence shown here is derived from an EMBL/GenBank/DDBJ whole genome shotgun (WGS) entry which is preliminary data.</text>
</comment>
<evidence type="ECO:0000256" key="6">
    <source>
        <dbReference type="ARBA" id="ARBA00023136"/>
    </source>
</evidence>
<keyword evidence="2" id="KW-1003">Cell membrane</keyword>
<name>A0ABW7FT52_9BURK</name>
<comment type="subcellular location">
    <subcellularLocation>
        <location evidence="1">Cell membrane</location>
        <topology evidence="1">Multi-pass membrane protein</topology>
    </subcellularLocation>
</comment>
<dbReference type="Pfam" id="PF02743">
    <property type="entry name" value="dCache_1"/>
    <property type="match status" value="1"/>
</dbReference>
<dbReference type="Gene3D" id="3.30.450.20">
    <property type="entry name" value="PAS domain"/>
    <property type="match status" value="2"/>
</dbReference>
<keyword evidence="4 10" id="KW-0812">Transmembrane</keyword>
<evidence type="ECO:0000256" key="1">
    <source>
        <dbReference type="ARBA" id="ARBA00004651"/>
    </source>
</evidence>
<protein>
    <submittedName>
        <fullName evidence="13">Methyl-accepting chemotaxis protein</fullName>
    </submittedName>
</protein>
<dbReference type="EMBL" id="JBIGHZ010000002">
    <property type="protein sequence ID" value="MFG6447492.1"/>
    <property type="molecule type" value="Genomic_DNA"/>
</dbReference>
<feature type="domain" description="Methyl-accepting transducer" evidence="11">
    <location>
        <begin position="354"/>
        <end position="583"/>
    </location>
</feature>
<dbReference type="InterPro" id="IPR004089">
    <property type="entry name" value="MCPsignal_dom"/>
</dbReference>
<keyword evidence="9" id="KW-0175">Coiled coil</keyword>
<dbReference type="CDD" id="cd12913">
    <property type="entry name" value="PDC1_MCP_like"/>
    <property type="match status" value="1"/>
</dbReference>
<evidence type="ECO:0000313" key="14">
    <source>
        <dbReference type="Proteomes" id="UP001606099"/>
    </source>
</evidence>
<dbReference type="CDD" id="cd11386">
    <property type="entry name" value="MCP_signal"/>
    <property type="match status" value="1"/>
</dbReference>
<evidence type="ECO:0000256" key="8">
    <source>
        <dbReference type="PROSITE-ProRule" id="PRU00284"/>
    </source>
</evidence>
<dbReference type="SUPFAM" id="SSF58104">
    <property type="entry name" value="Methyl-accepting chemotaxis protein (MCP) signaling domain"/>
    <property type="match status" value="1"/>
</dbReference>
<dbReference type="PRINTS" id="PR00260">
    <property type="entry name" value="CHEMTRNSDUCR"/>
</dbReference>
<dbReference type="Gene3D" id="1.10.287.950">
    <property type="entry name" value="Methyl-accepting chemotaxis protein"/>
    <property type="match status" value="1"/>
</dbReference>